<dbReference type="EMBL" id="KB446574">
    <property type="protein sequence ID" value="EME76818.1"/>
    <property type="molecule type" value="Genomic_DNA"/>
</dbReference>
<keyword evidence="3" id="KW-1185">Reference proteome</keyword>
<dbReference type="KEGG" id="pfj:MYCFIDRAFT_180636"/>
<accession>M3AHZ4</accession>
<feature type="region of interest" description="Disordered" evidence="1">
    <location>
        <begin position="292"/>
        <end position="371"/>
    </location>
</feature>
<feature type="compositionally biased region" description="Low complexity" evidence="1">
    <location>
        <begin position="251"/>
        <end position="262"/>
    </location>
</feature>
<feature type="region of interest" description="Disordered" evidence="1">
    <location>
        <begin position="239"/>
        <end position="262"/>
    </location>
</feature>
<dbReference type="HOGENOM" id="CLU_452078_0_0_1"/>
<dbReference type="GeneID" id="19334459"/>
<proteinExistence type="predicted"/>
<dbReference type="AlphaFoldDB" id="M3AHZ4"/>
<protein>
    <submittedName>
        <fullName evidence="2">Uncharacterized protein</fullName>
    </submittedName>
</protein>
<dbReference type="VEuPathDB" id="FungiDB:MYCFIDRAFT_180636"/>
<name>M3AHZ4_PSEFD</name>
<dbReference type="OrthoDB" id="4239548at2759"/>
<dbReference type="RefSeq" id="XP_007932596.1">
    <property type="nucleotide sequence ID" value="XM_007934405.1"/>
</dbReference>
<organism evidence="2 3">
    <name type="scientific">Pseudocercospora fijiensis (strain CIRAD86)</name>
    <name type="common">Black leaf streak disease fungus</name>
    <name type="synonym">Mycosphaerella fijiensis</name>
    <dbReference type="NCBI Taxonomy" id="383855"/>
    <lineage>
        <taxon>Eukaryota</taxon>
        <taxon>Fungi</taxon>
        <taxon>Dikarya</taxon>
        <taxon>Ascomycota</taxon>
        <taxon>Pezizomycotina</taxon>
        <taxon>Dothideomycetes</taxon>
        <taxon>Dothideomycetidae</taxon>
        <taxon>Mycosphaerellales</taxon>
        <taxon>Mycosphaerellaceae</taxon>
        <taxon>Pseudocercospora</taxon>
    </lineage>
</organism>
<evidence type="ECO:0000256" key="1">
    <source>
        <dbReference type="SAM" id="MobiDB-lite"/>
    </source>
</evidence>
<sequence>MFVDGSGKRSAKGILYSRRCCFGINSPRNYSIRSQPSHLGESIPPPFVTVRSHLSSGYAARAEGSKALGSLAGLQHCSVGEALRRYAMQQEMTCRYELQTRPVSHFLAPPQSTLFLWQQYIAKCIEREVVDGATHTYCRKVLRQPVQHADFSIMHSDRFQHEIQKPGGLVEGPTVDVQMAEQQVAVRHEGMVVYIEWQTRYTVIANDFAHGGTPPVDYSWPNRLCIDFSAVLKGSGGPDVTVPLPQPTTTPPNSAASVSASASASAPAPARVYPANPYPPYAAPAPPPPPPPPPLALCLPGPAPLRRRQTSPALHHPAPTRNHRPQNTPHSHSRPTDHGSDLDDQSESDDAATVRSSHPPPKAAKPNKKELKRMKAQYNAYKALLATNEAAESEVEDGRGPILVCISRTSWNETIHNFCVSSVSPLVLIAHSDTVIRDTWLFDGVLIDSDGEPFKLELGGVAFAPNSTCNLLTGIGSWRILKKGLYHVDKHCTGTATRCEARTTSCCHLSLYRMLRLLKHSTGMDITAEQIKRMQGSCSCPVCKTTRSIVKIPRDLASRRYENLGGLIYADMWAPSPVIGWDKTRYFLFVTDDAKRFTWSLRLT</sequence>
<evidence type="ECO:0000313" key="3">
    <source>
        <dbReference type="Proteomes" id="UP000016932"/>
    </source>
</evidence>
<dbReference type="Proteomes" id="UP000016932">
    <property type="component" value="Unassembled WGS sequence"/>
</dbReference>
<gene>
    <name evidence="2" type="ORF">MYCFIDRAFT_180636</name>
</gene>
<evidence type="ECO:0000313" key="2">
    <source>
        <dbReference type="EMBL" id="EME76818.1"/>
    </source>
</evidence>
<reference evidence="2 3" key="1">
    <citation type="journal article" date="2012" name="PLoS Pathog.">
        <title>Diverse lifestyles and strategies of plant pathogenesis encoded in the genomes of eighteen Dothideomycetes fungi.</title>
        <authorList>
            <person name="Ohm R.A."/>
            <person name="Feau N."/>
            <person name="Henrissat B."/>
            <person name="Schoch C.L."/>
            <person name="Horwitz B.A."/>
            <person name="Barry K.W."/>
            <person name="Condon B.J."/>
            <person name="Copeland A.C."/>
            <person name="Dhillon B."/>
            <person name="Glaser F."/>
            <person name="Hesse C.N."/>
            <person name="Kosti I."/>
            <person name="LaButti K."/>
            <person name="Lindquist E.A."/>
            <person name="Lucas S."/>
            <person name="Salamov A.A."/>
            <person name="Bradshaw R.E."/>
            <person name="Ciuffetti L."/>
            <person name="Hamelin R.C."/>
            <person name="Kema G.H.J."/>
            <person name="Lawrence C."/>
            <person name="Scott J.A."/>
            <person name="Spatafora J.W."/>
            <person name="Turgeon B.G."/>
            <person name="de Wit P.J.G.M."/>
            <person name="Zhong S."/>
            <person name="Goodwin S.B."/>
            <person name="Grigoriev I.V."/>
        </authorList>
    </citation>
    <scope>NUCLEOTIDE SEQUENCE [LARGE SCALE GENOMIC DNA]</scope>
    <source>
        <strain evidence="2 3">CIRAD86</strain>
    </source>
</reference>